<keyword evidence="2" id="KW-0378">Hydrolase</keyword>
<dbReference type="Gene3D" id="3.40.50.1110">
    <property type="entry name" value="SGNH hydrolase"/>
    <property type="match status" value="1"/>
</dbReference>
<dbReference type="EMBL" id="JADCKQ010000011">
    <property type="protein sequence ID" value="MBI1494712.1"/>
    <property type="molecule type" value="Genomic_DNA"/>
</dbReference>
<dbReference type="GO" id="GO:0016788">
    <property type="term" value="F:hydrolase activity, acting on ester bonds"/>
    <property type="evidence" value="ECO:0007669"/>
    <property type="project" value="UniProtKB-ARBA"/>
</dbReference>
<dbReference type="RefSeq" id="WP_228849463.1">
    <property type="nucleotide sequence ID" value="NZ_JADCKQ010000011.1"/>
</dbReference>
<gene>
    <name evidence="2" type="ORF">H1D41_13785</name>
</gene>
<keyword evidence="3" id="KW-1185">Reference proteome</keyword>
<dbReference type="Pfam" id="PF13472">
    <property type="entry name" value="Lipase_GDSL_2"/>
    <property type="match status" value="1"/>
</dbReference>
<dbReference type="Proteomes" id="UP000640583">
    <property type="component" value="Unassembled WGS sequence"/>
</dbReference>
<name>A0A8J7IFA2_9RHOB</name>
<evidence type="ECO:0000259" key="1">
    <source>
        <dbReference type="Pfam" id="PF13472"/>
    </source>
</evidence>
<dbReference type="InterPro" id="IPR036514">
    <property type="entry name" value="SGNH_hydro_sf"/>
</dbReference>
<dbReference type="AlphaFoldDB" id="A0A8J7IFA2"/>
<reference evidence="2" key="1">
    <citation type="submission" date="2020-10" db="EMBL/GenBank/DDBJ databases">
        <title>Paenihalocynthiibacter styelae gen. nov., sp. nov., isolated from stalked sea squirt Styela clava.</title>
        <authorList>
            <person name="Kim Y.-O."/>
            <person name="Yoon J.-H."/>
        </authorList>
    </citation>
    <scope>NUCLEOTIDE SEQUENCE</scope>
    <source>
        <strain evidence="2">MYP1-1</strain>
    </source>
</reference>
<organism evidence="2 3">
    <name type="scientific">Halocynthiibacter styelae</name>
    <dbReference type="NCBI Taxonomy" id="2761955"/>
    <lineage>
        <taxon>Bacteria</taxon>
        <taxon>Pseudomonadati</taxon>
        <taxon>Pseudomonadota</taxon>
        <taxon>Alphaproteobacteria</taxon>
        <taxon>Rhodobacterales</taxon>
        <taxon>Paracoccaceae</taxon>
        <taxon>Halocynthiibacter</taxon>
    </lineage>
</organism>
<comment type="caution">
    <text evidence="2">The sequence shown here is derived from an EMBL/GenBank/DDBJ whole genome shotgun (WGS) entry which is preliminary data.</text>
</comment>
<dbReference type="SUPFAM" id="SSF52266">
    <property type="entry name" value="SGNH hydrolase"/>
    <property type="match status" value="1"/>
</dbReference>
<feature type="domain" description="SGNH hydrolase-type esterase" evidence="1">
    <location>
        <begin position="124"/>
        <end position="293"/>
    </location>
</feature>
<proteinExistence type="predicted"/>
<protein>
    <submittedName>
        <fullName evidence="2">SGNH/GDSL hydrolase family protein</fullName>
    </submittedName>
</protein>
<dbReference type="InterPro" id="IPR013830">
    <property type="entry name" value="SGNH_hydro"/>
</dbReference>
<sequence length="303" mass="34227">MSVAYEPEVAEKIDAAHAYAQEGTMEIAVQEFSLVRSRVLYLADATALADRIASEKAAYARERERFRAGITPKTDGTRKVLIMADSLGLPRPDDPDGTVQTYSKLIDQTYPDLSVDSFCQRFFTTKDVRDALAADPDLGRDSHFILHVGLNDCANRMFLEPERLALGFLTPATRNKIIDFSRKYRRQIILGLPPHHYVPLVQFRENLDVIVHLLRARNVGHIILTSIILPPARSWPGTPGINRNFAMYNMEIMHAVHDHGALLLDMDRHIWQAQNRGVLNADGMHLAEGGHDLFCKKCDPYIR</sequence>
<evidence type="ECO:0000313" key="3">
    <source>
        <dbReference type="Proteomes" id="UP000640583"/>
    </source>
</evidence>
<accession>A0A8J7IFA2</accession>
<evidence type="ECO:0000313" key="2">
    <source>
        <dbReference type="EMBL" id="MBI1494712.1"/>
    </source>
</evidence>